<protein>
    <submittedName>
        <fullName evidence="1">Uncharacterized protein</fullName>
    </submittedName>
</protein>
<dbReference type="SUPFAM" id="SSF56219">
    <property type="entry name" value="DNase I-like"/>
    <property type="match status" value="1"/>
</dbReference>
<dbReference type="AlphaFoldDB" id="A0AAV7W361"/>
<evidence type="ECO:0000313" key="1">
    <source>
        <dbReference type="EMBL" id="KAJ1207091.1"/>
    </source>
</evidence>
<name>A0AAV7W361_PLEWA</name>
<keyword evidence="2" id="KW-1185">Reference proteome</keyword>
<proteinExistence type="predicted"/>
<dbReference type="EMBL" id="JANPWB010000002">
    <property type="protein sequence ID" value="KAJ1207091.1"/>
    <property type="molecule type" value="Genomic_DNA"/>
</dbReference>
<dbReference type="Proteomes" id="UP001066276">
    <property type="component" value="Chromosome 1_2"/>
</dbReference>
<organism evidence="1 2">
    <name type="scientific">Pleurodeles waltl</name>
    <name type="common">Iberian ribbed newt</name>
    <dbReference type="NCBI Taxonomy" id="8319"/>
    <lineage>
        <taxon>Eukaryota</taxon>
        <taxon>Metazoa</taxon>
        <taxon>Chordata</taxon>
        <taxon>Craniata</taxon>
        <taxon>Vertebrata</taxon>
        <taxon>Euteleostomi</taxon>
        <taxon>Amphibia</taxon>
        <taxon>Batrachia</taxon>
        <taxon>Caudata</taxon>
        <taxon>Salamandroidea</taxon>
        <taxon>Salamandridae</taxon>
        <taxon>Pleurodelinae</taxon>
        <taxon>Pleurodeles</taxon>
    </lineage>
</organism>
<gene>
    <name evidence="1" type="ORF">NDU88_002483</name>
</gene>
<dbReference type="InterPro" id="IPR036691">
    <property type="entry name" value="Endo/exonu/phosph_ase_sf"/>
</dbReference>
<sequence length="117" mass="13508">MSTDRLAKHTFRIGNQACPIDYGFINNCFFGEVLDYGVEHIEGSDHWPLRLTIRSANKKEKEKEKALIAQVDYPHSKTTRLTESSLKALNELIVNYPSFRMEEDPKDMFKGIIGVFR</sequence>
<evidence type="ECO:0000313" key="2">
    <source>
        <dbReference type="Proteomes" id="UP001066276"/>
    </source>
</evidence>
<comment type="caution">
    <text evidence="1">The sequence shown here is derived from an EMBL/GenBank/DDBJ whole genome shotgun (WGS) entry which is preliminary data.</text>
</comment>
<accession>A0AAV7W361</accession>
<reference evidence="1" key="1">
    <citation type="journal article" date="2022" name="bioRxiv">
        <title>Sequencing and chromosome-scale assembly of the giantPleurodeles waltlgenome.</title>
        <authorList>
            <person name="Brown T."/>
            <person name="Elewa A."/>
            <person name="Iarovenko S."/>
            <person name="Subramanian E."/>
            <person name="Araus A.J."/>
            <person name="Petzold A."/>
            <person name="Susuki M."/>
            <person name="Suzuki K.-i.T."/>
            <person name="Hayashi T."/>
            <person name="Toyoda A."/>
            <person name="Oliveira C."/>
            <person name="Osipova E."/>
            <person name="Leigh N.D."/>
            <person name="Simon A."/>
            <person name="Yun M.H."/>
        </authorList>
    </citation>
    <scope>NUCLEOTIDE SEQUENCE</scope>
    <source>
        <strain evidence="1">20211129_DDA</strain>
        <tissue evidence="1">Liver</tissue>
    </source>
</reference>